<dbReference type="SUPFAM" id="SSF55931">
    <property type="entry name" value="Glutamine synthetase/guanido kinase"/>
    <property type="match status" value="1"/>
</dbReference>
<organism evidence="6 7">
    <name type="scientific">Nesterenkonia salmonea</name>
    <dbReference type="NCBI Taxonomy" id="1804987"/>
    <lineage>
        <taxon>Bacteria</taxon>
        <taxon>Bacillati</taxon>
        <taxon>Actinomycetota</taxon>
        <taxon>Actinomycetes</taxon>
        <taxon>Micrococcales</taxon>
        <taxon>Micrococcaceae</taxon>
        <taxon>Nesterenkonia</taxon>
    </lineage>
</organism>
<dbReference type="AlphaFoldDB" id="A0A5R9BBS4"/>
<dbReference type="Gene3D" id="3.30.590.20">
    <property type="match status" value="1"/>
</dbReference>
<dbReference type="OrthoDB" id="9769628at2"/>
<comment type="caution">
    <text evidence="6">The sequence shown here is derived from an EMBL/GenBank/DDBJ whole genome shotgun (WGS) entry which is preliminary data.</text>
</comment>
<dbReference type="Pfam" id="PF04107">
    <property type="entry name" value="GCS2"/>
    <property type="match status" value="1"/>
</dbReference>
<keyword evidence="2 5" id="KW-0547">Nucleotide-binding</keyword>
<dbReference type="InterPro" id="IPR014746">
    <property type="entry name" value="Gln_synth/guanido_kin_cat_dom"/>
</dbReference>
<dbReference type="InterPro" id="IPR011793">
    <property type="entry name" value="YbdK"/>
</dbReference>
<keyword evidence="7" id="KW-1185">Reference proteome</keyword>
<proteinExistence type="inferred from homology"/>
<dbReference type="GO" id="GO:0004357">
    <property type="term" value="F:glutamate-cysteine ligase activity"/>
    <property type="evidence" value="ECO:0007669"/>
    <property type="project" value="UniProtKB-EC"/>
</dbReference>
<keyword evidence="1 5" id="KW-0436">Ligase</keyword>
<dbReference type="NCBIfam" id="TIGR02050">
    <property type="entry name" value="gshA_cyan_rel"/>
    <property type="match status" value="1"/>
</dbReference>
<keyword evidence="3 5" id="KW-0067">ATP-binding</keyword>
<evidence type="ECO:0000256" key="3">
    <source>
        <dbReference type="ARBA" id="ARBA00022840"/>
    </source>
</evidence>
<protein>
    <recommendedName>
        <fullName evidence="5">Putative glutamate--cysteine ligase 2</fullName>
        <ecNumber evidence="5">6.3.2.2</ecNumber>
    </recommendedName>
    <alternativeName>
        <fullName evidence="5">Gamma-glutamylcysteine synthetase 2</fullName>
        <shortName evidence="5">GCS 2</shortName>
        <shortName evidence="5">Gamma-GCS 2</shortName>
    </alternativeName>
</protein>
<evidence type="ECO:0000256" key="2">
    <source>
        <dbReference type="ARBA" id="ARBA00022741"/>
    </source>
</evidence>
<dbReference type="RefSeq" id="WP_138252763.1">
    <property type="nucleotide sequence ID" value="NZ_VAVZ01000014.1"/>
</dbReference>
<dbReference type="EC" id="6.3.2.2" evidence="5"/>
<evidence type="ECO:0000256" key="5">
    <source>
        <dbReference type="HAMAP-Rule" id="MF_01609"/>
    </source>
</evidence>
<gene>
    <name evidence="6" type="ORF">FEF26_06680</name>
</gene>
<evidence type="ECO:0000313" key="7">
    <source>
        <dbReference type="Proteomes" id="UP000310458"/>
    </source>
</evidence>
<dbReference type="InterPro" id="IPR006336">
    <property type="entry name" value="GCS2"/>
</dbReference>
<evidence type="ECO:0000256" key="4">
    <source>
        <dbReference type="ARBA" id="ARBA00048819"/>
    </source>
</evidence>
<dbReference type="HAMAP" id="MF_01609">
    <property type="entry name" value="Glu_cys_ligase_2"/>
    <property type="match status" value="1"/>
</dbReference>
<comment type="catalytic activity">
    <reaction evidence="4 5">
        <text>L-cysteine + L-glutamate + ATP = gamma-L-glutamyl-L-cysteine + ADP + phosphate + H(+)</text>
        <dbReference type="Rhea" id="RHEA:13285"/>
        <dbReference type="ChEBI" id="CHEBI:15378"/>
        <dbReference type="ChEBI" id="CHEBI:29985"/>
        <dbReference type="ChEBI" id="CHEBI:30616"/>
        <dbReference type="ChEBI" id="CHEBI:35235"/>
        <dbReference type="ChEBI" id="CHEBI:43474"/>
        <dbReference type="ChEBI" id="CHEBI:58173"/>
        <dbReference type="ChEBI" id="CHEBI:456216"/>
        <dbReference type="EC" id="6.3.2.2"/>
    </reaction>
</comment>
<dbReference type="PANTHER" id="PTHR36510">
    <property type="entry name" value="GLUTAMATE--CYSTEINE LIGASE 2-RELATED"/>
    <property type="match status" value="1"/>
</dbReference>
<name>A0A5R9BBS4_9MICC</name>
<dbReference type="PANTHER" id="PTHR36510:SF1">
    <property type="entry name" value="GLUTAMATE--CYSTEINE LIGASE 2-RELATED"/>
    <property type="match status" value="1"/>
</dbReference>
<comment type="function">
    <text evidence="5">ATP-dependent carboxylate-amine ligase which exhibits weak glutamate--cysteine ligase activity.</text>
</comment>
<evidence type="ECO:0000313" key="6">
    <source>
        <dbReference type="EMBL" id="TLP98068.1"/>
    </source>
</evidence>
<dbReference type="InterPro" id="IPR050141">
    <property type="entry name" value="GCL_type2/YbdK_subfam"/>
</dbReference>
<dbReference type="Proteomes" id="UP000310458">
    <property type="component" value="Unassembled WGS sequence"/>
</dbReference>
<evidence type="ECO:0000256" key="1">
    <source>
        <dbReference type="ARBA" id="ARBA00022598"/>
    </source>
</evidence>
<sequence length="393" mass="42528">MTLPTATTGPVELGLGDTPAAGPAWTMGIEEEFLLVGQDNALPVTPTRSQTNSLLGLTAYGGTASPEWLSCQIEHASAILETSDTATLALLTFRQKLRCMAREFGMIAAPIGTAPRIQEASTVISDQSRYLQMAQLAPAIAADQYINGMHVHVSVPDPETGVQALNGIRAWLPLLTALGANSPFWRGRDSGFASWRAIHYRRWMVNGVPPHLRDFADYQTRVEALLRTDVVADPAGICWLARLSRCHPTIEIRACDVQLQTPDAVVLAAFMRGLVRAAIDQQPRKPPEPELLDAAHWQAAKFGLGGRLLDPFTGMPGPAEVSIRQALHTAEPYLEDSGDAELVRSGLERLLSHGTGAARQRAAYKKSGLEGVARDAGRAIDLLDLEPERIRPS</sequence>
<reference evidence="6 7" key="1">
    <citation type="submission" date="2019-05" db="EMBL/GenBank/DDBJ databases">
        <title>Nesterenkonia sp. GY074 isolated from the Southern Atlantic Ocean.</title>
        <authorList>
            <person name="Zhang G."/>
        </authorList>
    </citation>
    <scope>NUCLEOTIDE SEQUENCE [LARGE SCALE GENOMIC DNA]</scope>
    <source>
        <strain evidence="6 7">GY074</strain>
    </source>
</reference>
<dbReference type="GO" id="GO:0042398">
    <property type="term" value="P:modified amino acid biosynthetic process"/>
    <property type="evidence" value="ECO:0007669"/>
    <property type="project" value="InterPro"/>
</dbReference>
<dbReference type="GO" id="GO:0005524">
    <property type="term" value="F:ATP binding"/>
    <property type="evidence" value="ECO:0007669"/>
    <property type="project" value="UniProtKB-KW"/>
</dbReference>
<comment type="similarity">
    <text evidence="5">Belongs to the glutamate--cysteine ligase type 2 family. YbdK subfamily.</text>
</comment>
<dbReference type="EMBL" id="VAVZ01000014">
    <property type="protein sequence ID" value="TLP98068.1"/>
    <property type="molecule type" value="Genomic_DNA"/>
</dbReference>
<accession>A0A5R9BBS4</accession>